<evidence type="ECO:0000313" key="2">
    <source>
        <dbReference type="EMBL" id="MFC5885536.1"/>
    </source>
</evidence>
<evidence type="ECO:0000259" key="1">
    <source>
        <dbReference type="Pfam" id="PF00542"/>
    </source>
</evidence>
<dbReference type="Gene3D" id="3.30.1390.10">
    <property type="match status" value="1"/>
</dbReference>
<dbReference type="InterPro" id="IPR014719">
    <property type="entry name" value="Ribosomal_bL12_C/ClpS-like"/>
</dbReference>
<name>A0ABW1EUQ4_9ACTN</name>
<feature type="domain" description="Large ribosomal subunit protein bL12 C-terminal" evidence="1">
    <location>
        <begin position="14"/>
        <end position="79"/>
    </location>
</feature>
<dbReference type="GO" id="GO:0005840">
    <property type="term" value="C:ribosome"/>
    <property type="evidence" value="ECO:0007669"/>
    <property type="project" value="UniProtKB-KW"/>
</dbReference>
<dbReference type="Pfam" id="PF00542">
    <property type="entry name" value="Ribosomal_L12"/>
    <property type="match status" value="1"/>
</dbReference>
<comment type="caution">
    <text evidence="2">The sequence shown here is derived from an EMBL/GenBank/DDBJ whole genome shotgun (WGS) entry which is preliminary data.</text>
</comment>
<dbReference type="RefSeq" id="WP_313761700.1">
    <property type="nucleotide sequence ID" value="NZ_BAAAVH010000049.1"/>
</dbReference>
<keyword evidence="3" id="KW-1185">Reference proteome</keyword>
<sequence length="89" mass="9656">MTTYLTLVCDDIPYDVFLLDVGPSPLEVAKRFRTMTSVGLWRAKQTVTGAPPVLLFAGIEEDAARRHAEDLRAAGASVTAEPWTPGRPA</sequence>
<dbReference type="EMBL" id="JBHSOD010000010">
    <property type="protein sequence ID" value="MFC5885536.1"/>
    <property type="molecule type" value="Genomic_DNA"/>
</dbReference>
<dbReference type="InterPro" id="IPR013823">
    <property type="entry name" value="Ribosomal_bL12_C"/>
</dbReference>
<gene>
    <name evidence="2" type="ORF">ACFP0N_11195</name>
</gene>
<reference evidence="3" key="1">
    <citation type="journal article" date="2019" name="Int. J. Syst. Evol. Microbiol.">
        <title>The Global Catalogue of Microorganisms (GCM) 10K type strain sequencing project: providing services to taxonomists for standard genome sequencing and annotation.</title>
        <authorList>
            <consortium name="The Broad Institute Genomics Platform"/>
            <consortium name="The Broad Institute Genome Sequencing Center for Infectious Disease"/>
            <person name="Wu L."/>
            <person name="Ma J."/>
        </authorList>
    </citation>
    <scope>NUCLEOTIDE SEQUENCE [LARGE SCALE GENOMIC DNA]</scope>
    <source>
        <strain evidence="3">CGMCC 4.1469</strain>
    </source>
</reference>
<protein>
    <submittedName>
        <fullName evidence="2">Ribosomal protein L7/L12</fullName>
    </submittedName>
</protein>
<dbReference type="SUPFAM" id="SSF54736">
    <property type="entry name" value="ClpS-like"/>
    <property type="match status" value="1"/>
</dbReference>
<proteinExistence type="predicted"/>
<evidence type="ECO:0000313" key="3">
    <source>
        <dbReference type="Proteomes" id="UP001596067"/>
    </source>
</evidence>
<keyword evidence="2" id="KW-0689">Ribosomal protein</keyword>
<keyword evidence="2" id="KW-0687">Ribonucleoprotein</keyword>
<accession>A0ABW1EUQ4</accession>
<organism evidence="2 3">
    <name type="scientific">Kitasatospora aburaviensis</name>
    <dbReference type="NCBI Taxonomy" id="67265"/>
    <lineage>
        <taxon>Bacteria</taxon>
        <taxon>Bacillati</taxon>
        <taxon>Actinomycetota</taxon>
        <taxon>Actinomycetes</taxon>
        <taxon>Kitasatosporales</taxon>
        <taxon>Streptomycetaceae</taxon>
        <taxon>Kitasatospora</taxon>
    </lineage>
</organism>
<dbReference type="Proteomes" id="UP001596067">
    <property type="component" value="Unassembled WGS sequence"/>
</dbReference>